<reference evidence="6 7" key="1">
    <citation type="submission" date="2015-12" db="EMBL/GenBank/DDBJ databases">
        <title>The genome of Folsomia candida.</title>
        <authorList>
            <person name="Faddeeva A."/>
            <person name="Derks M.F."/>
            <person name="Anvar Y."/>
            <person name="Smit S."/>
            <person name="Van Straalen N."/>
            <person name="Roelofs D."/>
        </authorList>
    </citation>
    <scope>NUCLEOTIDE SEQUENCE [LARGE SCALE GENOMIC DNA]</scope>
    <source>
        <strain evidence="6 7">VU population</strain>
        <tissue evidence="6">Whole body</tissue>
    </source>
</reference>
<evidence type="ECO:0000313" key="6">
    <source>
        <dbReference type="EMBL" id="OXA57014.1"/>
    </source>
</evidence>
<evidence type="ECO:0000256" key="3">
    <source>
        <dbReference type="SAM" id="Phobius"/>
    </source>
</evidence>
<dbReference type="PANTHER" id="PTHR10404:SF46">
    <property type="entry name" value="VACUOLAR PROTEIN SORTING-ASSOCIATED PROTEIN 70"/>
    <property type="match status" value="1"/>
</dbReference>
<accession>A0A226EJ23</accession>
<dbReference type="InterPro" id="IPR039373">
    <property type="entry name" value="Peptidase_M28B"/>
</dbReference>
<dbReference type="OrthoDB" id="5841748at2759"/>
<evidence type="ECO:0000259" key="4">
    <source>
        <dbReference type="Pfam" id="PF02225"/>
    </source>
</evidence>
<dbReference type="AlphaFoldDB" id="A0A226EJ23"/>
<dbReference type="Pfam" id="PF04389">
    <property type="entry name" value="Peptidase_M28"/>
    <property type="match status" value="1"/>
</dbReference>
<dbReference type="Proteomes" id="UP000198287">
    <property type="component" value="Unassembled WGS sequence"/>
</dbReference>
<dbReference type="Gene3D" id="3.50.30.30">
    <property type="match status" value="1"/>
</dbReference>
<comment type="caution">
    <text evidence="6">The sequence shown here is derived from an EMBL/GenBank/DDBJ whole genome shotgun (WGS) entry which is preliminary data.</text>
</comment>
<dbReference type="EMBL" id="LNIX01000003">
    <property type="protein sequence ID" value="OXA57014.1"/>
    <property type="molecule type" value="Genomic_DNA"/>
</dbReference>
<comment type="similarity">
    <text evidence="1">Belongs to the peptidase M28 family. M28B subfamily.</text>
</comment>
<gene>
    <name evidence="6" type="ORF">Fcan01_07685</name>
</gene>
<keyword evidence="3" id="KW-1133">Transmembrane helix</keyword>
<keyword evidence="3" id="KW-0472">Membrane</keyword>
<keyword evidence="7" id="KW-1185">Reference proteome</keyword>
<dbReference type="InterPro" id="IPR003137">
    <property type="entry name" value="PA_domain"/>
</dbReference>
<proteinExistence type="inferred from homology"/>
<dbReference type="SUPFAM" id="SSF47672">
    <property type="entry name" value="Transferrin receptor-like dimerisation domain"/>
    <property type="match status" value="1"/>
</dbReference>
<evidence type="ECO:0000259" key="5">
    <source>
        <dbReference type="Pfam" id="PF04389"/>
    </source>
</evidence>
<name>A0A226EJ23_FOLCA</name>
<dbReference type="InterPro" id="IPR046450">
    <property type="entry name" value="PA_dom_sf"/>
</dbReference>
<evidence type="ECO:0000256" key="2">
    <source>
        <dbReference type="SAM" id="MobiDB-lite"/>
    </source>
</evidence>
<keyword evidence="3" id="KW-0812">Transmembrane</keyword>
<feature type="compositionally biased region" description="Polar residues" evidence="2">
    <location>
        <begin position="35"/>
        <end position="56"/>
    </location>
</feature>
<organism evidence="6 7">
    <name type="scientific">Folsomia candida</name>
    <name type="common">Springtail</name>
    <dbReference type="NCBI Taxonomy" id="158441"/>
    <lineage>
        <taxon>Eukaryota</taxon>
        <taxon>Metazoa</taxon>
        <taxon>Ecdysozoa</taxon>
        <taxon>Arthropoda</taxon>
        <taxon>Hexapoda</taxon>
        <taxon>Collembola</taxon>
        <taxon>Entomobryomorpha</taxon>
        <taxon>Isotomoidea</taxon>
        <taxon>Isotomidae</taxon>
        <taxon>Proisotominae</taxon>
        <taxon>Folsomia</taxon>
    </lineage>
</organism>
<dbReference type="SUPFAM" id="SSF53187">
    <property type="entry name" value="Zn-dependent exopeptidases"/>
    <property type="match status" value="1"/>
</dbReference>
<dbReference type="InterPro" id="IPR007484">
    <property type="entry name" value="Peptidase_M28"/>
</dbReference>
<dbReference type="Gene3D" id="3.40.630.10">
    <property type="entry name" value="Zn peptidases"/>
    <property type="match status" value="1"/>
</dbReference>
<evidence type="ECO:0000256" key="1">
    <source>
        <dbReference type="ARBA" id="ARBA00005634"/>
    </source>
</evidence>
<dbReference type="InterPro" id="IPR036757">
    <property type="entry name" value="TFR-like_dimer_dom_sf"/>
</dbReference>
<dbReference type="PANTHER" id="PTHR10404">
    <property type="entry name" value="N-ACETYLATED-ALPHA-LINKED ACIDIC DIPEPTIDASE"/>
    <property type="match status" value="1"/>
</dbReference>
<protein>
    <submittedName>
        <fullName evidence="6">N-acetylated-alpha-linked acidic dipeptidase 2</fullName>
    </submittedName>
</protein>
<evidence type="ECO:0000313" key="7">
    <source>
        <dbReference type="Proteomes" id="UP000198287"/>
    </source>
</evidence>
<feature type="domain" description="Peptidase M28" evidence="5">
    <location>
        <begin position="398"/>
        <end position="586"/>
    </location>
</feature>
<feature type="region of interest" description="Disordered" evidence="2">
    <location>
        <begin position="29"/>
        <end position="67"/>
    </location>
</feature>
<feature type="domain" description="PA" evidence="4">
    <location>
        <begin position="238"/>
        <end position="345"/>
    </location>
</feature>
<dbReference type="GO" id="GO:0004180">
    <property type="term" value="F:carboxypeptidase activity"/>
    <property type="evidence" value="ECO:0007669"/>
    <property type="project" value="TreeGrafter"/>
</dbReference>
<dbReference type="Pfam" id="PF02225">
    <property type="entry name" value="PA"/>
    <property type="match status" value="1"/>
</dbReference>
<feature type="transmembrane region" description="Helical" evidence="3">
    <location>
        <begin position="78"/>
        <end position="98"/>
    </location>
</feature>
<sequence length="840" mass="92350">MMGGRRDYSRWDYDDETEITMEEQLTLEDNGSMGGSTESQATFPPTSHVLTSNSPIRSRLRDGCKRSRKTSIKEKAQLFVLSAGVLFVGFLAGFGFGVRDRETPAVSRHSKHLSSISDPLSVSSHEHDLIFHELLQQISAHNIRDNLKTVTKDEHRAGTKEGHQMATVIRDLWRSFGISVRLEQHKTLLTKSETSNYAEVIGENGTVLFTTSKIGDDVNLPNSRPIVAFSPPSDSNGTGQLVFGNYGRLEDFQRLRKSQLALKGSIALIRFGTIHPSAVASNAIAFGCRGLVFYPDPQDFGPKLPIQAIRSTSLLTVGQVHDYQKHKGNWSIPSLTISGKDAEKLFAAMEGTEKAPKEWIGGLNATYYIGGGRKPDGGGLVRLKIVNFNEAKTSTIYNVVAAIPGSIESDRYVIIGSSHDGPGAGDPGIGLAITTELLKAFSNSLTAGWRPRRSILFISWDANLFAASGALHWLQEHHFEIATRAVAYIDMTRTLKGNQTLEVFSSPLLKEVAHKAINKIKRASASPTPLQPTEKLPQGLENVQWKAVVTSDEPSFAFLNLGVPFIRLAFSNAPKEIRKEFDHFMAEYNEDFHRGSIQISQLQAAVMRLEVTADNFRLQSKNHTSDSTLGSHHRKLRREMQNRILNDKLISVEKACLTRNSDVNDGYKHQIIGHASSNMAPEIPLYVKTVTDVESKLQQQKSHMVDKSNTTVAVHPAPARTTTSGKNNFHSRRVFSTEHFPSVPRFFPKVRAVLECGRNCDAGLNSGDACTDSYLFATSSQPGVSLAGESNNSTAISKSSSSCLDWSSVAAQRISSLVRSLDSVSSIIQSPLVTQLPHDE</sequence>
<dbReference type="SUPFAM" id="SSF52025">
    <property type="entry name" value="PA domain"/>
    <property type="match status" value="1"/>
</dbReference>